<keyword evidence="1" id="KW-0472">Membrane</keyword>
<keyword evidence="1" id="KW-0812">Transmembrane</keyword>
<sequence>MSDETGRATIELRLASSAQLFNTLDPFPFREGDIDADAERYIVEWAQDLPKDAALAIVVHLPGADDPAKPCPDLSVALTGWFAAKARAESHALRALFRDGRLAFLIGFAGLAVCLFLSFLLTQRSEGPFARVVQESLVIIGWVVIWRPAEMFLYDWLPLLRRKRLYQRLAQATVTVRMETCG</sequence>
<evidence type="ECO:0000256" key="1">
    <source>
        <dbReference type="SAM" id="Phobius"/>
    </source>
</evidence>
<dbReference type="Proteomes" id="UP000037822">
    <property type="component" value="Unassembled WGS sequence"/>
</dbReference>
<organism evidence="2 3">
    <name type="scientific">Bosea vaviloviae</name>
    <dbReference type="NCBI Taxonomy" id="1526658"/>
    <lineage>
        <taxon>Bacteria</taxon>
        <taxon>Pseudomonadati</taxon>
        <taxon>Pseudomonadota</taxon>
        <taxon>Alphaproteobacteria</taxon>
        <taxon>Hyphomicrobiales</taxon>
        <taxon>Boseaceae</taxon>
        <taxon>Bosea</taxon>
    </lineage>
</organism>
<protein>
    <submittedName>
        <fullName evidence="2">Uncharacterized protein</fullName>
    </submittedName>
</protein>
<feature type="transmembrane region" description="Helical" evidence="1">
    <location>
        <begin position="102"/>
        <end position="121"/>
    </location>
</feature>
<evidence type="ECO:0000313" key="2">
    <source>
        <dbReference type="EMBL" id="KPH78995.1"/>
    </source>
</evidence>
<dbReference type="PATRIC" id="fig|1526658.3.peg.486"/>
<evidence type="ECO:0000313" key="3">
    <source>
        <dbReference type="Proteomes" id="UP000037822"/>
    </source>
</evidence>
<keyword evidence="1" id="KW-1133">Transmembrane helix</keyword>
<dbReference type="AlphaFoldDB" id="A0A0N0MAR9"/>
<dbReference type="EMBL" id="LGSZ01000052">
    <property type="protein sequence ID" value="KPH78995.1"/>
    <property type="molecule type" value="Genomic_DNA"/>
</dbReference>
<feature type="transmembrane region" description="Helical" evidence="1">
    <location>
        <begin position="136"/>
        <end position="157"/>
    </location>
</feature>
<gene>
    <name evidence="2" type="ORF">AE618_19605</name>
</gene>
<keyword evidence="3" id="KW-1185">Reference proteome</keyword>
<dbReference type="RefSeq" id="WP_248310950.1">
    <property type="nucleotide sequence ID" value="NZ_LGSZ01000052.1"/>
</dbReference>
<proteinExistence type="predicted"/>
<comment type="caution">
    <text evidence="2">The sequence shown here is derived from an EMBL/GenBank/DDBJ whole genome shotgun (WGS) entry which is preliminary data.</text>
</comment>
<accession>A0A0N0MAR9</accession>
<reference evidence="2 3" key="1">
    <citation type="submission" date="2015-07" db="EMBL/GenBank/DDBJ databases">
        <title>Whole genome sequencing of Bosea vaviloviae isolated from cave pool.</title>
        <authorList>
            <person name="Tan N.E.H."/>
            <person name="Lee Y.P."/>
            <person name="Gan H.M."/>
            <person name="Barton H."/>
            <person name="Savka M.A."/>
        </authorList>
    </citation>
    <scope>NUCLEOTIDE SEQUENCE [LARGE SCALE GENOMIC DNA]</scope>
    <source>
        <strain evidence="2 3">SD260</strain>
    </source>
</reference>
<name>A0A0N0MAR9_9HYPH</name>